<evidence type="ECO:0000256" key="2">
    <source>
        <dbReference type="ARBA" id="ARBA00022448"/>
    </source>
</evidence>
<dbReference type="GO" id="GO:0005886">
    <property type="term" value="C:plasma membrane"/>
    <property type="evidence" value="ECO:0007669"/>
    <property type="project" value="UniProtKB-SubCell"/>
</dbReference>
<evidence type="ECO:0000313" key="10">
    <source>
        <dbReference type="EMBL" id="OGZ46922.1"/>
    </source>
</evidence>
<dbReference type="HAMAP" id="MF_00422">
    <property type="entry name" value="SecE"/>
    <property type="match status" value="1"/>
</dbReference>
<keyword evidence="8 9" id="KW-0472">Membrane</keyword>
<dbReference type="GO" id="GO:0043952">
    <property type="term" value="P:protein transport by the Sec complex"/>
    <property type="evidence" value="ECO:0007669"/>
    <property type="project" value="UniProtKB-UniRule"/>
</dbReference>
<keyword evidence="4 9" id="KW-0812">Transmembrane</keyword>
<dbReference type="NCBIfam" id="TIGR00964">
    <property type="entry name" value="secE_bact"/>
    <property type="match status" value="1"/>
</dbReference>
<evidence type="ECO:0000256" key="8">
    <source>
        <dbReference type="ARBA" id="ARBA00023136"/>
    </source>
</evidence>
<dbReference type="GO" id="GO:0006605">
    <property type="term" value="P:protein targeting"/>
    <property type="evidence" value="ECO:0007669"/>
    <property type="project" value="UniProtKB-UniRule"/>
</dbReference>
<keyword evidence="7 9" id="KW-0811">Translocation</keyword>
<keyword evidence="6 9" id="KW-1133">Transmembrane helix</keyword>
<protein>
    <recommendedName>
        <fullName evidence="9">Protein translocase subunit SecE</fullName>
    </recommendedName>
</protein>
<dbReference type="InterPro" id="IPR038379">
    <property type="entry name" value="SecE_sf"/>
</dbReference>
<comment type="function">
    <text evidence="9">Essential subunit of the Sec protein translocation channel SecYEG. Clamps together the 2 halves of SecY. May contact the channel plug during translocation.</text>
</comment>
<dbReference type="GO" id="GO:0008320">
    <property type="term" value="F:protein transmembrane transporter activity"/>
    <property type="evidence" value="ECO:0007669"/>
    <property type="project" value="UniProtKB-UniRule"/>
</dbReference>
<dbReference type="Gene3D" id="1.20.5.1030">
    <property type="entry name" value="Preprotein translocase secy subunit"/>
    <property type="match status" value="1"/>
</dbReference>
<name>A0A1G2G9X5_9BACT</name>
<sequence length="61" mass="7005">MFTKLTNYFSETKTELKRVVWPSRQDTIKHTLAVIGISVAVAIFLGTLDILFQFVLETFIL</sequence>
<dbReference type="Pfam" id="PF00584">
    <property type="entry name" value="SecE"/>
    <property type="match status" value="1"/>
</dbReference>
<keyword evidence="3 9" id="KW-1003">Cell membrane</keyword>
<keyword evidence="2 9" id="KW-0813">Transport</keyword>
<dbReference type="GO" id="GO:0065002">
    <property type="term" value="P:intracellular protein transmembrane transport"/>
    <property type="evidence" value="ECO:0007669"/>
    <property type="project" value="UniProtKB-UniRule"/>
</dbReference>
<evidence type="ECO:0000256" key="4">
    <source>
        <dbReference type="ARBA" id="ARBA00022692"/>
    </source>
</evidence>
<evidence type="ECO:0000313" key="11">
    <source>
        <dbReference type="Proteomes" id="UP000176576"/>
    </source>
</evidence>
<evidence type="ECO:0000256" key="1">
    <source>
        <dbReference type="ARBA" id="ARBA00004370"/>
    </source>
</evidence>
<organism evidence="10 11">
    <name type="scientific">Candidatus Ryanbacteria bacterium RIFCSPHIGHO2_02_FULL_45_13b</name>
    <dbReference type="NCBI Taxonomy" id="1802117"/>
    <lineage>
        <taxon>Bacteria</taxon>
        <taxon>Candidatus Ryaniibacteriota</taxon>
    </lineage>
</organism>
<dbReference type="EMBL" id="MHNN01000004">
    <property type="protein sequence ID" value="OGZ46922.1"/>
    <property type="molecule type" value="Genomic_DNA"/>
</dbReference>
<dbReference type="GO" id="GO:0009306">
    <property type="term" value="P:protein secretion"/>
    <property type="evidence" value="ECO:0007669"/>
    <property type="project" value="UniProtKB-UniRule"/>
</dbReference>
<dbReference type="Proteomes" id="UP000176576">
    <property type="component" value="Unassembled WGS sequence"/>
</dbReference>
<accession>A0A1G2G9X5</accession>
<proteinExistence type="inferred from homology"/>
<comment type="subunit">
    <text evidence="9">Component of the Sec protein translocase complex. Heterotrimer consisting of SecY, SecE and SecG subunits. The heterotrimers can form oligomers, although 1 heterotrimer is thought to be able to translocate proteins. Interacts with the ribosome. Interacts with SecDF, and other proteins may be involved. Interacts with SecA.</text>
</comment>
<evidence type="ECO:0000256" key="3">
    <source>
        <dbReference type="ARBA" id="ARBA00022475"/>
    </source>
</evidence>
<evidence type="ECO:0000256" key="7">
    <source>
        <dbReference type="ARBA" id="ARBA00023010"/>
    </source>
</evidence>
<dbReference type="InterPro" id="IPR005807">
    <property type="entry name" value="SecE_bac"/>
</dbReference>
<dbReference type="STRING" id="1802117.A3J54_01790"/>
<feature type="transmembrane region" description="Helical" evidence="9">
    <location>
        <begin position="32"/>
        <end position="56"/>
    </location>
</feature>
<reference evidence="10 11" key="1">
    <citation type="journal article" date="2016" name="Nat. Commun.">
        <title>Thousands of microbial genomes shed light on interconnected biogeochemical processes in an aquifer system.</title>
        <authorList>
            <person name="Anantharaman K."/>
            <person name="Brown C.T."/>
            <person name="Hug L.A."/>
            <person name="Sharon I."/>
            <person name="Castelle C.J."/>
            <person name="Probst A.J."/>
            <person name="Thomas B.C."/>
            <person name="Singh A."/>
            <person name="Wilkins M.J."/>
            <person name="Karaoz U."/>
            <person name="Brodie E.L."/>
            <person name="Williams K.H."/>
            <person name="Hubbard S.S."/>
            <person name="Banfield J.F."/>
        </authorList>
    </citation>
    <scope>NUCLEOTIDE SEQUENCE [LARGE SCALE GENOMIC DNA]</scope>
</reference>
<comment type="subcellular location">
    <subcellularLocation>
        <location evidence="9">Cell membrane</location>
        <topology evidence="9">Single-pass membrane protein</topology>
    </subcellularLocation>
    <subcellularLocation>
        <location evidence="1">Membrane</location>
    </subcellularLocation>
</comment>
<dbReference type="InterPro" id="IPR001901">
    <property type="entry name" value="Translocase_SecE/Sec61-g"/>
</dbReference>
<dbReference type="PANTHER" id="PTHR33910">
    <property type="entry name" value="PROTEIN TRANSLOCASE SUBUNIT SECE"/>
    <property type="match status" value="1"/>
</dbReference>
<evidence type="ECO:0000256" key="6">
    <source>
        <dbReference type="ARBA" id="ARBA00022989"/>
    </source>
</evidence>
<keyword evidence="5 9" id="KW-0653">Protein transport</keyword>
<comment type="caution">
    <text evidence="10">The sequence shown here is derived from an EMBL/GenBank/DDBJ whole genome shotgun (WGS) entry which is preliminary data.</text>
</comment>
<evidence type="ECO:0000256" key="9">
    <source>
        <dbReference type="HAMAP-Rule" id="MF_00422"/>
    </source>
</evidence>
<dbReference type="PANTHER" id="PTHR33910:SF1">
    <property type="entry name" value="PROTEIN TRANSLOCASE SUBUNIT SECE"/>
    <property type="match status" value="1"/>
</dbReference>
<evidence type="ECO:0000256" key="5">
    <source>
        <dbReference type="ARBA" id="ARBA00022927"/>
    </source>
</evidence>
<gene>
    <name evidence="9" type="primary">secE</name>
    <name evidence="10" type="ORF">A3J54_01790</name>
</gene>
<dbReference type="AlphaFoldDB" id="A0A1G2G9X5"/>
<comment type="similarity">
    <text evidence="9">Belongs to the SecE/SEC61-gamma family.</text>
</comment>